<dbReference type="HOGENOM" id="CLU_284269_0_0_1"/>
<feature type="region of interest" description="Disordered" evidence="1">
    <location>
        <begin position="299"/>
        <end position="363"/>
    </location>
</feature>
<feature type="region of interest" description="Disordered" evidence="1">
    <location>
        <begin position="217"/>
        <end position="238"/>
    </location>
</feature>
<feature type="compositionally biased region" description="Polar residues" evidence="1">
    <location>
        <begin position="125"/>
        <end position="161"/>
    </location>
</feature>
<feature type="compositionally biased region" description="Basic and acidic residues" evidence="1">
    <location>
        <begin position="550"/>
        <end position="600"/>
    </location>
</feature>
<feature type="compositionally biased region" description="Polar residues" evidence="1">
    <location>
        <begin position="74"/>
        <end position="102"/>
    </location>
</feature>
<evidence type="ECO:0000256" key="1">
    <source>
        <dbReference type="SAM" id="MobiDB-lite"/>
    </source>
</evidence>
<feature type="compositionally biased region" description="Low complexity" evidence="1">
    <location>
        <begin position="303"/>
        <end position="324"/>
    </location>
</feature>
<feature type="compositionally biased region" description="Polar residues" evidence="1">
    <location>
        <begin position="191"/>
        <end position="205"/>
    </location>
</feature>
<feature type="region of interest" description="Disordered" evidence="1">
    <location>
        <begin position="191"/>
        <end position="210"/>
    </location>
</feature>
<dbReference type="GeneID" id="18249791"/>
<feature type="region of interest" description="Disordered" evidence="1">
    <location>
        <begin position="67"/>
        <end position="177"/>
    </location>
</feature>
<feature type="compositionally biased region" description="Polar residues" evidence="1">
    <location>
        <begin position="922"/>
        <end position="931"/>
    </location>
</feature>
<organism evidence="3">
    <name type="scientific">Candida tenuis (strain ATCC 10573 / BCRC 21748 / CBS 615 / JCM 9827 / NBRC 10315 / NRRL Y-1498 / VKM Y-70)</name>
    <name type="common">Yeast</name>
    <name type="synonym">Yamadazyma tenuis</name>
    <dbReference type="NCBI Taxonomy" id="590646"/>
    <lineage>
        <taxon>Eukaryota</taxon>
        <taxon>Fungi</taxon>
        <taxon>Dikarya</taxon>
        <taxon>Ascomycota</taxon>
        <taxon>Saccharomycotina</taxon>
        <taxon>Pichiomycetes</taxon>
        <taxon>Debaryomycetaceae</taxon>
        <taxon>Yamadazyma</taxon>
    </lineage>
</organism>
<feature type="compositionally biased region" description="Low complexity" evidence="1">
    <location>
        <begin position="539"/>
        <end position="548"/>
    </location>
</feature>
<proteinExistence type="predicted"/>
<reference evidence="2 3" key="1">
    <citation type="journal article" date="2011" name="Proc. Natl. Acad. Sci. U.S.A.">
        <title>Comparative genomics of xylose-fermenting fungi for enhanced biofuel production.</title>
        <authorList>
            <person name="Wohlbach D.J."/>
            <person name="Kuo A."/>
            <person name="Sato T.K."/>
            <person name="Potts K.M."/>
            <person name="Salamov A.A."/>
            <person name="LaButti K.M."/>
            <person name="Sun H."/>
            <person name="Clum A."/>
            <person name="Pangilinan J.L."/>
            <person name="Lindquist E.A."/>
            <person name="Lucas S."/>
            <person name="Lapidus A."/>
            <person name="Jin M."/>
            <person name="Gunawan C."/>
            <person name="Balan V."/>
            <person name="Dale B.E."/>
            <person name="Jeffries T.W."/>
            <person name="Zinkel R."/>
            <person name="Barry K.W."/>
            <person name="Grigoriev I.V."/>
            <person name="Gasch A.P."/>
        </authorList>
    </citation>
    <scope>NUCLEOTIDE SEQUENCE [LARGE SCALE GENOMIC DNA]</scope>
    <source>
        <strain evidence="3">ATCC 10573 / BCRC 21748 / CBS 615 / JCM 9827 / NBRC 10315 / NRRL Y-1498 / VKM Y-70</strain>
    </source>
</reference>
<gene>
    <name evidence="2" type="ORF">CANTEDRAFT_134412</name>
</gene>
<feature type="region of interest" description="Disordered" evidence="1">
    <location>
        <begin position="537"/>
        <end position="654"/>
    </location>
</feature>
<feature type="compositionally biased region" description="Polar residues" evidence="1">
    <location>
        <begin position="617"/>
        <end position="653"/>
    </location>
</feature>
<feature type="region of interest" description="Disordered" evidence="1">
    <location>
        <begin position="784"/>
        <end position="833"/>
    </location>
</feature>
<dbReference type="CDD" id="cd22249">
    <property type="entry name" value="UDM1_RNF168_RNF169-like"/>
    <property type="match status" value="1"/>
</dbReference>
<name>G3B4H8_CANTC</name>
<dbReference type="eggNOG" id="ENOG502QQDI">
    <property type="taxonomic scope" value="Eukaryota"/>
</dbReference>
<protein>
    <submittedName>
        <fullName evidence="2">Uncharacterized protein</fullName>
    </submittedName>
</protein>
<keyword evidence="3" id="KW-1185">Reference proteome</keyword>
<evidence type="ECO:0000313" key="3">
    <source>
        <dbReference type="Proteomes" id="UP000000707"/>
    </source>
</evidence>
<accession>G3B4H8</accession>
<dbReference type="OrthoDB" id="4096741at2759"/>
<dbReference type="RefSeq" id="XP_006686147.1">
    <property type="nucleotide sequence ID" value="XM_006686084.1"/>
</dbReference>
<dbReference type="KEGG" id="cten:18249791"/>
<evidence type="ECO:0000313" key="2">
    <source>
        <dbReference type="EMBL" id="EGV63833.1"/>
    </source>
</evidence>
<dbReference type="EMBL" id="GL996521">
    <property type="protein sequence ID" value="EGV63833.1"/>
    <property type="molecule type" value="Genomic_DNA"/>
</dbReference>
<dbReference type="Proteomes" id="UP000000707">
    <property type="component" value="Unassembled WGS sequence"/>
</dbReference>
<feature type="region of interest" description="Disordered" evidence="1">
    <location>
        <begin position="908"/>
        <end position="995"/>
    </location>
</feature>
<sequence length="1032" mass="115240">MNFFGSRKRHSSQGFRKYNNEVYEYENSNHNVAGMPNNGVDRSASMTNGAGSAALAALRLHQNSKPVAAKPTPAYSNRQSAYIRSNSLRSNSTNQRSNSLRTYSYHPKGSYNPGQASIPDARRYSSLTSGSNIPAFQQKQSPQQPRTRQQKRLSSLGSSQNHRPDPTLYETHSDDEGETIITTQTTKVVDSQGRVQSITTKTTKTLPDGSNIIETTTKNISRGNSRTNSLRNNSILSSSRDPAYNLQKIEEDLHDFEYNYVLDNQQTQPQPVTSNPQHESRAPHELEDDLLHNSDTLKLNIEPSSARPSLTSSSKRSPDSSVKPLKSILKNSTKPDFLEEGSFNKLSSEAPRPDAEKFDTINPKLAPHPYKSIGVGVRSHASPTAAISEVNVKRSPVLSQSPQTQPVSSPQLKSAFKLSPIPRHDDIISNASVTSPSNFSIKFDENIETIPVYETDFDSPKRKISNSELYSKAMEVAMERVYGTSKELEAATMSVDPSVPSSIIEKKNKRDKKLEMIGHSGVNDNYRYENHHQDFAMHSMRNSSNSKSTSRKERAKEEKKQQKEWEKQQRLEEKQRKSEARLQAKEEAQSKKSMEKEAKKSSPIRGLFGRKKRDNTDASTLSGELSNNLVERSPLNSRAGGLSTNNVLSSPTRVTPVPVFDDNVLHPTENDSQIKPLKEKEQVVPSIVNIQTPLVEPTIKFDSDENSIGQFQSTASEDVRNTRHYVENPITEELAEEFPPVAEAVGHNIIPVAKEPEIPPRSERRNIAPVLENLIIPTPVLNEPVDSENLEDSGILSTSDFDDDRDVARSPSSKKSDNYEQFYEANEPETSPIIKNTLNEVSEEEAINGTKRQESFTEAHTSSQVEIQNLPKEQENLDSVEAPRGNFPIDISKQYTLAELIKMGKTTDSTEDSFDLPDFPNNPDSDLSSRGSADLNAALRRITEDKDISTNIQEPSQVEEPFGKSTPPTESSDDRTPQISPSTIATKEVPKFSDVDETLVTQETKSKTTKKGHKKSKFKDKIFKYFINSYDK</sequence>
<dbReference type="AlphaFoldDB" id="G3B4H8"/>
<feature type="compositionally biased region" description="Low complexity" evidence="1">
    <location>
        <begin position="221"/>
        <end position="238"/>
    </location>
</feature>